<dbReference type="GO" id="GO:0006355">
    <property type="term" value="P:regulation of DNA-templated transcription"/>
    <property type="evidence" value="ECO:0007669"/>
    <property type="project" value="UniProtKB-ARBA"/>
</dbReference>
<dbReference type="Pfam" id="PF00096">
    <property type="entry name" value="zf-C2H2"/>
    <property type="match status" value="7"/>
</dbReference>
<dbReference type="GO" id="GO:0003677">
    <property type="term" value="F:DNA binding"/>
    <property type="evidence" value="ECO:0007669"/>
    <property type="project" value="UniProtKB-KW"/>
</dbReference>
<dbReference type="FunFam" id="3.30.160.60:FF:000072">
    <property type="entry name" value="zinc finger protein 143 isoform X1"/>
    <property type="match status" value="1"/>
</dbReference>
<feature type="domain" description="C2H2-type" evidence="14">
    <location>
        <begin position="186"/>
        <end position="213"/>
    </location>
</feature>
<feature type="domain" description="C2H2-type" evidence="14">
    <location>
        <begin position="423"/>
        <end position="445"/>
    </location>
</feature>
<evidence type="ECO:0000259" key="15">
    <source>
        <dbReference type="PROSITE" id="PS51915"/>
    </source>
</evidence>
<evidence type="ECO:0000256" key="7">
    <source>
        <dbReference type="ARBA" id="ARBA00022833"/>
    </source>
</evidence>
<proteinExistence type="inferred from homology"/>
<dbReference type="PANTHER" id="PTHR23226">
    <property type="entry name" value="ZINC FINGER AND SCAN DOMAIN-CONTAINING"/>
    <property type="match status" value="1"/>
</dbReference>
<evidence type="ECO:0000256" key="8">
    <source>
        <dbReference type="ARBA" id="ARBA00023015"/>
    </source>
</evidence>
<dbReference type="InterPro" id="IPR012934">
    <property type="entry name" value="Znf_AD"/>
</dbReference>
<dbReference type="Proteomes" id="UP001566132">
    <property type="component" value="Unassembled WGS sequence"/>
</dbReference>
<comment type="caution">
    <text evidence="16">The sequence shown here is derived from an EMBL/GenBank/DDBJ whole genome shotgun (WGS) entry which is preliminary data.</text>
</comment>
<evidence type="ECO:0000256" key="13">
    <source>
        <dbReference type="PROSITE-ProRule" id="PRU01263"/>
    </source>
</evidence>
<dbReference type="FunFam" id="3.30.160.60:FF:000624">
    <property type="entry name" value="zinc finger protein 697"/>
    <property type="match status" value="1"/>
</dbReference>
<evidence type="ECO:0000313" key="17">
    <source>
        <dbReference type="Proteomes" id="UP001566132"/>
    </source>
</evidence>
<keyword evidence="5" id="KW-0677">Repeat</keyword>
<dbReference type="PROSITE" id="PS00028">
    <property type="entry name" value="ZINC_FINGER_C2H2_1"/>
    <property type="match status" value="9"/>
</dbReference>
<dbReference type="SMART" id="SM00355">
    <property type="entry name" value="ZnF_C2H2"/>
    <property type="match status" value="9"/>
</dbReference>
<feature type="domain" description="ZAD" evidence="15">
    <location>
        <begin position="11"/>
        <end position="89"/>
    </location>
</feature>
<dbReference type="Gene3D" id="3.30.160.60">
    <property type="entry name" value="Classic Zinc Finger"/>
    <property type="match status" value="9"/>
</dbReference>
<feature type="domain" description="C2H2-type" evidence="14">
    <location>
        <begin position="395"/>
        <end position="422"/>
    </location>
</feature>
<evidence type="ECO:0000256" key="5">
    <source>
        <dbReference type="ARBA" id="ARBA00022737"/>
    </source>
</evidence>
<sequence length="451" mass="51588">MDTNCKKEISNLCRTCMASNVPTTSLFSILSFSNKEEPLNSILYKCTSIQVHNTDILPQNICSSCLEKLAICYLFRELCFDTEARLQHLYFSQNTTENFAVGTLTEQVSSLTTSLETGNSCETTFKTHYELFGVDTIDEPQLNISDTNLTVEEKNLEQNCDTENLGCENQNSYHVSKDKKLTSTEFSCDICSKNYSSKYSLTRHLKVHSDAEELKCQVCFKTFSRAADVKRHLTAHTGEKPYTCNICSCSFTQSGRLAAHMRQKHKIERREKPPVHQSQEKPYLCSTCGKCFRHSSTLKMHLRRHLGIKPYECQTCKLKFVSSGRLKSHVRVHTGERPFTCHICNNSFAQSTVLSRHLKSHADVKPHQCSYCPKRFHIPYYLNIHLRQHSGEKPFVCSTCGNRFVCSKTLKQHKKIHTGEKPYSCIKCGKSFRRTQHLKVHMKLHGTFGSS</sequence>
<gene>
    <name evidence="16" type="ORF">ABEB36_003444</name>
</gene>
<reference evidence="16 17" key="1">
    <citation type="submission" date="2024-05" db="EMBL/GenBank/DDBJ databases">
        <title>Genetic variation in Jamaican populations of the coffee berry borer (Hypothenemus hampei).</title>
        <authorList>
            <person name="Errbii M."/>
            <person name="Myrie A."/>
        </authorList>
    </citation>
    <scope>NUCLEOTIDE SEQUENCE [LARGE SCALE GENOMIC DNA]</scope>
    <source>
        <strain evidence="16">JA-Hopewell-2020-01-JO</strain>
        <tissue evidence="16">Whole body</tissue>
    </source>
</reference>
<feature type="domain" description="C2H2-type" evidence="14">
    <location>
        <begin position="214"/>
        <end position="241"/>
    </location>
</feature>
<evidence type="ECO:0000256" key="12">
    <source>
        <dbReference type="PROSITE-ProRule" id="PRU00042"/>
    </source>
</evidence>
<evidence type="ECO:0000256" key="9">
    <source>
        <dbReference type="ARBA" id="ARBA00023125"/>
    </source>
</evidence>
<feature type="binding site" evidence="13">
    <location>
        <position position="13"/>
    </location>
    <ligand>
        <name>Zn(2+)</name>
        <dbReference type="ChEBI" id="CHEBI:29105"/>
    </ligand>
</feature>
<dbReference type="SMART" id="SM00868">
    <property type="entry name" value="zf-AD"/>
    <property type="match status" value="1"/>
</dbReference>
<feature type="binding site" evidence="13">
    <location>
        <position position="65"/>
    </location>
    <ligand>
        <name>Zn(2+)</name>
        <dbReference type="ChEBI" id="CHEBI:29105"/>
    </ligand>
</feature>
<dbReference type="GO" id="GO:0005634">
    <property type="term" value="C:nucleus"/>
    <property type="evidence" value="ECO:0007669"/>
    <property type="project" value="UniProtKB-SubCell"/>
</dbReference>
<dbReference type="InterPro" id="IPR036236">
    <property type="entry name" value="Znf_C2H2_sf"/>
</dbReference>
<evidence type="ECO:0000256" key="3">
    <source>
        <dbReference type="ARBA" id="ARBA00006991"/>
    </source>
</evidence>
<feature type="domain" description="C2H2-type" evidence="14">
    <location>
        <begin position="242"/>
        <end position="270"/>
    </location>
</feature>
<dbReference type="AlphaFoldDB" id="A0ABD1F960"/>
<keyword evidence="6 12" id="KW-0863">Zinc-finger</keyword>
<dbReference type="FunFam" id="3.30.160.60:FF:001506">
    <property type="entry name" value="Zinc finger protein"/>
    <property type="match status" value="1"/>
</dbReference>
<keyword evidence="10" id="KW-0804">Transcription</keyword>
<evidence type="ECO:0000256" key="4">
    <source>
        <dbReference type="ARBA" id="ARBA00022723"/>
    </source>
</evidence>
<organism evidence="16 17">
    <name type="scientific">Hypothenemus hampei</name>
    <name type="common">Coffee berry borer</name>
    <dbReference type="NCBI Taxonomy" id="57062"/>
    <lineage>
        <taxon>Eukaryota</taxon>
        <taxon>Metazoa</taxon>
        <taxon>Ecdysozoa</taxon>
        <taxon>Arthropoda</taxon>
        <taxon>Hexapoda</taxon>
        <taxon>Insecta</taxon>
        <taxon>Pterygota</taxon>
        <taxon>Neoptera</taxon>
        <taxon>Endopterygota</taxon>
        <taxon>Coleoptera</taxon>
        <taxon>Polyphaga</taxon>
        <taxon>Cucujiformia</taxon>
        <taxon>Curculionidae</taxon>
        <taxon>Scolytinae</taxon>
        <taxon>Hypothenemus</taxon>
    </lineage>
</organism>
<dbReference type="EMBL" id="JBDJPC010000002">
    <property type="protein sequence ID" value="KAL1514134.1"/>
    <property type="molecule type" value="Genomic_DNA"/>
</dbReference>
<accession>A0ABD1F960</accession>
<evidence type="ECO:0000313" key="16">
    <source>
        <dbReference type="EMBL" id="KAL1514134.1"/>
    </source>
</evidence>
<evidence type="ECO:0000259" key="14">
    <source>
        <dbReference type="PROSITE" id="PS50157"/>
    </source>
</evidence>
<evidence type="ECO:0000256" key="6">
    <source>
        <dbReference type="ARBA" id="ARBA00022771"/>
    </source>
</evidence>
<feature type="domain" description="C2H2-type" evidence="14">
    <location>
        <begin position="367"/>
        <end position="394"/>
    </location>
</feature>
<keyword evidence="11" id="KW-0539">Nucleus</keyword>
<dbReference type="GO" id="GO:0008270">
    <property type="term" value="F:zinc ion binding"/>
    <property type="evidence" value="ECO:0007669"/>
    <property type="project" value="UniProtKB-UniRule"/>
</dbReference>
<dbReference type="PROSITE" id="PS51915">
    <property type="entry name" value="ZAD"/>
    <property type="match status" value="1"/>
</dbReference>
<dbReference type="FunFam" id="3.30.160.60:FF:000585">
    <property type="entry name" value="zinc finger protein 784"/>
    <property type="match status" value="1"/>
</dbReference>
<dbReference type="Pfam" id="PF07776">
    <property type="entry name" value="zf-AD"/>
    <property type="match status" value="1"/>
</dbReference>
<dbReference type="FunFam" id="3.30.160.60:FF:001480">
    <property type="entry name" value="Si:cabz01071911.3"/>
    <property type="match status" value="1"/>
</dbReference>
<evidence type="ECO:0000256" key="10">
    <source>
        <dbReference type="ARBA" id="ARBA00023163"/>
    </source>
</evidence>
<feature type="binding site" evidence="13">
    <location>
        <position position="16"/>
    </location>
    <ligand>
        <name>Zn(2+)</name>
        <dbReference type="ChEBI" id="CHEBI:29105"/>
    </ligand>
</feature>
<dbReference type="InterPro" id="IPR013087">
    <property type="entry name" value="Znf_C2H2_type"/>
</dbReference>
<evidence type="ECO:0000256" key="1">
    <source>
        <dbReference type="ARBA" id="ARBA00003767"/>
    </source>
</evidence>
<dbReference type="FunFam" id="3.30.160.60:FF:002343">
    <property type="entry name" value="Zinc finger protein 33A"/>
    <property type="match status" value="1"/>
</dbReference>
<evidence type="ECO:0000256" key="2">
    <source>
        <dbReference type="ARBA" id="ARBA00004123"/>
    </source>
</evidence>
<keyword evidence="8" id="KW-0805">Transcription regulation</keyword>
<dbReference type="Gene3D" id="3.40.1800.20">
    <property type="match status" value="1"/>
</dbReference>
<feature type="domain" description="C2H2-type" evidence="14">
    <location>
        <begin position="283"/>
        <end position="310"/>
    </location>
</feature>
<dbReference type="SUPFAM" id="SSF57716">
    <property type="entry name" value="Glucocorticoid receptor-like (DNA-binding domain)"/>
    <property type="match status" value="1"/>
</dbReference>
<comment type="subcellular location">
    <subcellularLocation>
        <location evidence="2">Nucleus</location>
    </subcellularLocation>
</comment>
<dbReference type="SUPFAM" id="SSF57667">
    <property type="entry name" value="beta-beta-alpha zinc fingers"/>
    <property type="match status" value="5"/>
</dbReference>
<keyword evidence="7 13" id="KW-0862">Zinc</keyword>
<feature type="binding site" evidence="13">
    <location>
        <position position="62"/>
    </location>
    <ligand>
        <name>Zn(2+)</name>
        <dbReference type="ChEBI" id="CHEBI:29105"/>
    </ligand>
</feature>
<dbReference type="PROSITE" id="PS50157">
    <property type="entry name" value="ZINC_FINGER_C2H2_2"/>
    <property type="match status" value="9"/>
</dbReference>
<dbReference type="PANTHER" id="PTHR23226:SF416">
    <property type="entry name" value="FI01424P"/>
    <property type="match status" value="1"/>
</dbReference>
<feature type="domain" description="C2H2-type" evidence="14">
    <location>
        <begin position="339"/>
        <end position="366"/>
    </location>
</feature>
<feature type="domain" description="C2H2-type" evidence="14">
    <location>
        <begin position="311"/>
        <end position="338"/>
    </location>
</feature>
<keyword evidence="4 13" id="KW-0479">Metal-binding</keyword>
<keyword evidence="17" id="KW-1185">Reference proteome</keyword>
<protein>
    <submittedName>
        <fullName evidence="16">Uncharacterized protein</fullName>
    </submittedName>
</protein>
<comment type="similarity">
    <text evidence="3">Belongs to the krueppel C2H2-type zinc-finger protein family.</text>
</comment>
<comment type="function">
    <text evidence="1">May be involved in transcriptional regulation.</text>
</comment>
<keyword evidence="9" id="KW-0238">DNA-binding</keyword>
<evidence type="ECO:0000256" key="11">
    <source>
        <dbReference type="ARBA" id="ARBA00023242"/>
    </source>
</evidence>
<name>A0ABD1F960_HYPHA</name>